<accession>A0A6G1EDL4</accession>
<dbReference type="OrthoDB" id="1916794at2759"/>
<dbReference type="Proteomes" id="UP000479710">
    <property type="component" value="Unassembled WGS sequence"/>
</dbReference>
<evidence type="ECO:0000313" key="1">
    <source>
        <dbReference type="EMBL" id="KAF0922676.1"/>
    </source>
</evidence>
<proteinExistence type="predicted"/>
<dbReference type="EMBL" id="SPHZ02000003">
    <property type="protein sequence ID" value="KAF0922676.1"/>
    <property type="molecule type" value="Genomic_DNA"/>
</dbReference>
<keyword evidence="2" id="KW-1185">Reference proteome</keyword>
<sequence>MPPMPPRRPRRNSSLPRAATVVVVVESEAEASVTSYEAVTACVCVPPDRRPNGGYPTDVESLRLRLEGSVPLREVDGIDKIGTTLCLPTLGRSTMKSALKAFAGVGEEE</sequence>
<name>A0A6G1EDL4_9ORYZ</name>
<comment type="caution">
    <text evidence="1">The sequence shown here is derived from an EMBL/GenBank/DDBJ whole genome shotgun (WGS) entry which is preliminary data.</text>
</comment>
<protein>
    <submittedName>
        <fullName evidence="1">Uncharacterized protein</fullName>
    </submittedName>
</protein>
<organism evidence="1 2">
    <name type="scientific">Oryza meyeriana var. granulata</name>
    <dbReference type="NCBI Taxonomy" id="110450"/>
    <lineage>
        <taxon>Eukaryota</taxon>
        <taxon>Viridiplantae</taxon>
        <taxon>Streptophyta</taxon>
        <taxon>Embryophyta</taxon>
        <taxon>Tracheophyta</taxon>
        <taxon>Spermatophyta</taxon>
        <taxon>Magnoliopsida</taxon>
        <taxon>Liliopsida</taxon>
        <taxon>Poales</taxon>
        <taxon>Poaceae</taxon>
        <taxon>BOP clade</taxon>
        <taxon>Oryzoideae</taxon>
        <taxon>Oryzeae</taxon>
        <taxon>Oryzinae</taxon>
        <taxon>Oryza</taxon>
        <taxon>Oryza meyeriana</taxon>
    </lineage>
</organism>
<reference evidence="1 2" key="1">
    <citation type="submission" date="2019-11" db="EMBL/GenBank/DDBJ databases">
        <title>Whole genome sequence of Oryza granulata.</title>
        <authorList>
            <person name="Li W."/>
        </authorList>
    </citation>
    <scope>NUCLEOTIDE SEQUENCE [LARGE SCALE GENOMIC DNA]</scope>
    <source>
        <strain evidence="2">cv. Menghai</strain>
        <tissue evidence="1">Leaf</tissue>
    </source>
</reference>
<dbReference type="AlphaFoldDB" id="A0A6G1EDL4"/>
<evidence type="ECO:0000313" key="2">
    <source>
        <dbReference type="Proteomes" id="UP000479710"/>
    </source>
</evidence>
<gene>
    <name evidence="1" type="ORF">E2562_001074</name>
</gene>